<dbReference type="Pfam" id="PF19054">
    <property type="entry name" value="DUF5753"/>
    <property type="match status" value="1"/>
</dbReference>
<evidence type="ECO:0000313" key="3">
    <source>
        <dbReference type="Proteomes" id="UP001139157"/>
    </source>
</evidence>
<dbReference type="AlphaFoldDB" id="A0A9X2EB94"/>
<proteinExistence type="predicted"/>
<gene>
    <name evidence="2" type="ORF">NDR86_26525</name>
</gene>
<reference evidence="2" key="1">
    <citation type="submission" date="2022-06" db="EMBL/GenBank/DDBJ databases">
        <title>Novel species in genus nocardia.</title>
        <authorList>
            <person name="Li F."/>
        </authorList>
    </citation>
    <scope>NUCLEOTIDE SEQUENCE</scope>
    <source>
        <strain evidence="2">CDC141</strain>
    </source>
</reference>
<name>A0A9X2EB94_9NOCA</name>
<organism evidence="2 3">
    <name type="scientific">Nocardia pulmonis</name>
    <dbReference type="NCBI Taxonomy" id="2951408"/>
    <lineage>
        <taxon>Bacteria</taxon>
        <taxon>Bacillati</taxon>
        <taxon>Actinomycetota</taxon>
        <taxon>Actinomycetes</taxon>
        <taxon>Mycobacteriales</taxon>
        <taxon>Nocardiaceae</taxon>
        <taxon>Nocardia</taxon>
    </lineage>
</organism>
<keyword evidence="3" id="KW-1185">Reference proteome</keyword>
<evidence type="ECO:0000259" key="1">
    <source>
        <dbReference type="Pfam" id="PF19054"/>
    </source>
</evidence>
<dbReference type="Proteomes" id="UP001139157">
    <property type="component" value="Unassembled WGS sequence"/>
</dbReference>
<dbReference type="EMBL" id="JAMRXG010000012">
    <property type="protein sequence ID" value="MCM6777050.1"/>
    <property type="molecule type" value="Genomic_DNA"/>
</dbReference>
<comment type="caution">
    <text evidence="2">The sequence shown here is derived from an EMBL/GenBank/DDBJ whole genome shotgun (WGS) entry which is preliminary data.</text>
</comment>
<protein>
    <submittedName>
        <fullName evidence="2">Scr1 family TA system antitoxin-like transcriptional regulator</fullName>
    </submittedName>
</protein>
<sequence>AAAGSSFTMLRFADPEVPDVVYLEQLTSALYLDRRADLELYRVVMERLVVQAETPERSRELLREKAELL</sequence>
<accession>A0A9X2EB94</accession>
<feature type="domain" description="DUF5753" evidence="1">
    <location>
        <begin position="3"/>
        <end position="64"/>
    </location>
</feature>
<feature type="non-terminal residue" evidence="2">
    <location>
        <position position="1"/>
    </location>
</feature>
<evidence type="ECO:0000313" key="2">
    <source>
        <dbReference type="EMBL" id="MCM6777050.1"/>
    </source>
</evidence>
<dbReference type="RefSeq" id="WP_251915652.1">
    <property type="nucleotide sequence ID" value="NZ_JAMRXG010000012.1"/>
</dbReference>
<dbReference type="InterPro" id="IPR043917">
    <property type="entry name" value="DUF5753"/>
</dbReference>